<dbReference type="EMBL" id="FOFX01000043">
    <property type="protein sequence ID" value="SEQ37273.1"/>
    <property type="molecule type" value="Genomic_DNA"/>
</dbReference>
<proteinExistence type="predicted"/>
<sequence length="162" mass="17748">MNKKEYEYQQGRQFGSASTLDQKRGAQDAAYEVDKMNTANAFDGLTKNQPQWSNHQPSLPERTPHIQQPPRRIEPSRPTQSTGKPMQSPISTANDDWSTGWGIIGFIIAAVWATNQMQDTSDAAFPVIVAGIFGALILGRFYKAIIGLAIIAIVLVIFAGGK</sequence>
<dbReference type="RefSeq" id="WP_074721894.1">
    <property type="nucleotide sequence ID" value="NZ_FOFX01000043.1"/>
</dbReference>
<gene>
    <name evidence="3" type="ORF">SAMN05421510_104315</name>
</gene>
<name>A0A1H9FIE9_9PROT</name>
<keyword evidence="2" id="KW-0812">Transmembrane</keyword>
<reference evidence="3 4" key="1">
    <citation type="submission" date="2016-10" db="EMBL/GenBank/DDBJ databases">
        <authorList>
            <person name="de Groot N.N."/>
        </authorList>
    </citation>
    <scope>NUCLEOTIDE SEQUENCE [LARGE SCALE GENOMIC DNA]</scope>
    <source>
        <strain evidence="3 4">Nm9</strain>
    </source>
</reference>
<feature type="compositionally biased region" description="Polar residues" evidence="1">
    <location>
        <begin position="77"/>
        <end position="94"/>
    </location>
</feature>
<evidence type="ECO:0000313" key="3">
    <source>
        <dbReference type="EMBL" id="SEQ37273.1"/>
    </source>
</evidence>
<feature type="transmembrane region" description="Helical" evidence="2">
    <location>
        <begin position="97"/>
        <end position="114"/>
    </location>
</feature>
<dbReference type="Proteomes" id="UP000181998">
    <property type="component" value="Unassembled WGS sequence"/>
</dbReference>
<feature type="compositionally biased region" description="Polar residues" evidence="1">
    <location>
        <begin position="46"/>
        <end position="57"/>
    </location>
</feature>
<evidence type="ECO:0000256" key="1">
    <source>
        <dbReference type="SAM" id="MobiDB-lite"/>
    </source>
</evidence>
<keyword evidence="2" id="KW-0472">Membrane</keyword>
<evidence type="ECO:0000313" key="4">
    <source>
        <dbReference type="Proteomes" id="UP000181998"/>
    </source>
</evidence>
<accession>A0A1H9FIE9</accession>
<organism evidence="3 4">
    <name type="scientific">Nitrosomonas ureae</name>
    <dbReference type="NCBI Taxonomy" id="44577"/>
    <lineage>
        <taxon>Bacteria</taxon>
        <taxon>Pseudomonadati</taxon>
        <taxon>Pseudomonadota</taxon>
        <taxon>Betaproteobacteria</taxon>
        <taxon>Nitrosomonadales</taxon>
        <taxon>Nitrosomonadaceae</taxon>
        <taxon>Nitrosomonas</taxon>
    </lineage>
</organism>
<dbReference type="AlphaFoldDB" id="A0A1H9FIE9"/>
<feature type="region of interest" description="Disordered" evidence="1">
    <location>
        <begin position="1"/>
        <end position="28"/>
    </location>
</feature>
<evidence type="ECO:0000256" key="2">
    <source>
        <dbReference type="SAM" id="Phobius"/>
    </source>
</evidence>
<feature type="transmembrane region" description="Helical" evidence="2">
    <location>
        <begin position="121"/>
        <end position="138"/>
    </location>
</feature>
<feature type="region of interest" description="Disordered" evidence="1">
    <location>
        <begin position="42"/>
        <end position="94"/>
    </location>
</feature>
<feature type="compositionally biased region" description="Polar residues" evidence="1">
    <location>
        <begin position="10"/>
        <end position="20"/>
    </location>
</feature>
<keyword evidence="2" id="KW-1133">Transmembrane helix</keyword>
<protein>
    <submittedName>
        <fullName evidence="3">Uncharacterized protein</fullName>
    </submittedName>
</protein>
<feature type="transmembrane region" description="Helical" evidence="2">
    <location>
        <begin position="144"/>
        <end position="161"/>
    </location>
</feature>